<dbReference type="InterPro" id="IPR036278">
    <property type="entry name" value="Sialidase_sf"/>
</dbReference>
<dbReference type="Proteomes" id="UP000287563">
    <property type="component" value="Unassembled WGS sequence"/>
</dbReference>
<name>A0A3S3SZX0_9GAMM</name>
<dbReference type="PROSITE" id="PS51257">
    <property type="entry name" value="PROKAR_LIPOPROTEIN"/>
    <property type="match status" value="1"/>
</dbReference>
<sequence>MISNSFRKVSCMVLEGKKTSFALTVIASTLLVGCNGSGSDPKLDSKPGNTVPASEISGVALDGYLKNAKVCLDLNHNLTCDTSDGEAVLTDSQGAYSLARNDADLSQYNVVVEAIANQTVDMDFPLSPVQDGFVLTAPASSAGVVSPLTTLISAVAIQQGVDFTRARDMLATTLGVDSQRLTSDFLASSHAQDKQLHALAQGLASLMQEAEKTAVSDGVILRDARSGSRVKLGLIDLPALKVETDKLVGTVNNTPVHVREAVKNFVSDVTVARDEIAGDKVQVQPKAPAQGKVNVAARTFDWNWVGMLTSAEHYEYSTDAGKTWQQVKTKPVHVGLQAYAAGDIQARVIANSAKQMKAGKVVKNTQSLAESLIPAAPAAITVNDATNQFDWDLVAGYDGTNNYEYSIDGGKNWQVTSQKPLAVGDVAIAAGSLKVRVVADELGTEPHPAGREAVSTAAFTITPVQPVSPAITSVSDETDSVDWNYVPGFTQFAQYEASLDNGKSWAVVTEKPLSVGNLDIDAGWVQLRVASSVGNGMPAGEIAKVTQAFTAQVGKPAAPTNLRIDDSNNTIDWDSVADYADVSFYEISLKGISANASDWTPAGNKPASVADQNIAKGDVCLRVKAGAKNSNVAGIAACSDAYFTVKPETPTAPVIDDTNNTYGWTLVADYPELASYEIKIETAEWKAVGLNGNPYQLEDKAYDVGSIQVRVGKDAVTGRVAGDALVNDQAYTQSAPASDYTLLTAAGAVTQNRTEAACARTKDGKVWQLFNTADAGVRFKTGKEIYAELASFSACGVTNWRMPTTAELQGVFSDDPAKPEDKIFDANIFAHMDVSGSSINNEKSCYISSTGSTSTSGNKDCLDISNIKTPRVTDVQDKCSMFCFNLAKPLYRFIAE</sequence>
<dbReference type="EMBL" id="RJLM01000003">
    <property type="protein sequence ID" value="RWX55798.1"/>
    <property type="molecule type" value="Genomic_DNA"/>
</dbReference>
<reference evidence="1 2" key="1">
    <citation type="submission" date="2018-11" db="EMBL/GenBank/DDBJ databases">
        <title>Photobacterium sp. BEI247 sp. nov., a marine bacterium isolated from Yongle Blue Hole in the South China Sea.</title>
        <authorList>
            <person name="Wang X."/>
        </authorList>
    </citation>
    <scope>NUCLEOTIDE SEQUENCE [LARGE SCALE GENOMIC DNA]</scope>
    <source>
        <strain evidence="2">BEI247</strain>
    </source>
</reference>
<dbReference type="SUPFAM" id="SSF50939">
    <property type="entry name" value="Sialidases"/>
    <property type="match status" value="1"/>
</dbReference>
<evidence type="ECO:0000313" key="1">
    <source>
        <dbReference type="EMBL" id="RWX55798.1"/>
    </source>
</evidence>
<protein>
    <recommendedName>
        <fullName evidence="3">DUF1566 domain-containing protein</fullName>
    </recommendedName>
</protein>
<keyword evidence="2" id="KW-1185">Reference proteome</keyword>
<dbReference type="AlphaFoldDB" id="A0A3S3SZX0"/>
<organism evidence="1 2">
    <name type="scientific">Photobacterium chitinilyticum</name>
    <dbReference type="NCBI Taxonomy" id="2485123"/>
    <lineage>
        <taxon>Bacteria</taxon>
        <taxon>Pseudomonadati</taxon>
        <taxon>Pseudomonadota</taxon>
        <taxon>Gammaproteobacteria</taxon>
        <taxon>Vibrionales</taxon>
        <taxon>Vibrionaceae</taxon>
        <taxon>Photobacterium</taxon>
    </lineage>
</organism>
<proteinExistence type="predicted"/>
<dbReference type="OrthoDB" id="5897571at2"/>
<evidence type="ECO:0008006" key="3">
    <source>
        <dbReference type="Google" id="ProtNLM"/>
    </source>
</evidence>
<gene>
    <name evidence="1" type="ORF">EDI28_10725</name>
</gene>
<evidence type="ECO:0000313" key="2">
    <source>
        <dbReference type="Proteomes" id="UP000287563"/>
    </source>
</evidence>
<accession>A0A3S3SZX0</accession>
<comment type="caution">
    <text evidence="1">The sequence shown here is derived from an EMBL/GenBank/DDBJ whole genome shotgun (WGS) entry which is preliminary data.</text>
</comment>